<dbReference type="OrthoDB" id="5853898at2759"/>
<proteinExistence type="predicted"/>
<dbReference type="Proteomes" id="UP000008068">
    <property type="component" value="Unassembled WGS sequence"/>
</dbReference>
<dbReference type="EMBL" id="GL379807">
    <property type="protein sequence ID" value="EGT41490.1"/>
    <property type="molecule type" value="Genomic_DNA"/>
</dbReference>
<dbReference type="FunCoup" id="G0MQP5">
    <property type="interactions" value="1049"/>
</dbReference>
<dbReference type="eggNOG" id="ENOG502TIKC">
    <property type="taxonomic scope" value="Eukaryota"/>
</dbReference>
<evidence type="ECO:0000313" key="1">
    <source>
        <dbReference type="EMBL" id="EGT41490.1"/>
    </source>
</evidence>
<dbReference type="OMA" id="EEMISDH"/>
<reference evidence="2" key="1">
    <citation type="submission" date="2011-07" db="EMBL/GenBank/DDBJ databases">
        <authorList>
            <consortium name="Caenorhabditis brenneri Sequencing and Analysis Consortium"/>
            <person name="Wilson R.K."/>
        </authorList>
    </citation>
    <scope>NUCLEOTIDE SEQUENCE [LARGE SCALE GENOMIC DNA]</scope>
    <source>
        <strain evidence="2">PB2801</strain>
    </source>
</reference>
<name>G0MQP5_CAEBE</name>
<accession>G0MQP5</accession>
<keyword evidence="2" id="KW-1185">Reference proteome</keyword>
<organism evidence="2">
    <name type="scientific">Caenorhabditis brenneri</name>
    <name type="common">Nematode worm</name>
    <dbReference type="NCBI Taxonomy" id="135651"/>
    <lineage>
        <taxon>Eukaryota</taxon>
        <taxon>Metazoa</taxon>
        <taxon>Ecdysozoa</taxon>
        <taxon>Nematoda</taxon>
        <taxon>Chromadorea</taxon>
        <taxon>Rhabditida</taxon>
        <taxon>Rhabditina</taxon>
        <taxon>Rhabditomorpha</taxon>
        <taxon>Rhabditoidea</taxon>
        <taxon>Rhabditidae</taxon>
        <taxon>Peloderinae</taxon>
        <taxon>Caenorhabditis</taxon>
    </lineage>
</organism>
<evidence type="ECO:0000313" key="2">
    <source>
        <dbReference type="Proteomes" id="UP000008068"/>
    </source>
</evidence>
<dbReference type="AlphaFoldDB" id="G0MQP5"/>
<sequence length="125" mass="14401">MVEMTKEEMISDHFVQVEMHLNNVIQLCDNSSKTYESAEWNKEKKITLLKFDGEVKTAEGSDEVRSKQAAKDVLLYNLRTCLIRIRFAEKLAQFGVFVLFDGPGKLFPVPGCIHKLFKGRAYERL</sequence>
<protein>
    <submittedName>
        <fullName evidence="1">Uncharacterized protein</fullName>
    </submittedName>
</protein>
<dbReference type="HOGENOM" id="CLU_2063671_0_0_1"/>
<dbReference type="InParanoid" id="G0MQP5"/>
<gene>
    <name evidence="1" type="ORF">CAEBREN_14546</name>
</gene>